<evidence type="ECO:0000256" key="1">
    <source>
        <dbReference type="SAM" id="MobiDB-lite"/>
    </source>
</evidence>
<reference evidence="2 3" key="1">
    <citation type="submission" date="2016-07" db="EMBL/GenBank/DDBJ databases">
        <title>Draft genome of the white-rot fungus Obba rivulosa 3A-2.</title>
        <authorList>
            <consortium name="DOE Joint Genome Institute"/>
            <person name="Miettinen O."/>
            <person name="Riley R."/>
            <person name="Acob R."/>
            <person name="Barry K."/>
            <person name="Cullen D."/>
            <person name="De Vries R."/>
            <person name="Hainaut M."/>
            <person name="Hatakka A."/>
            <person name="Henrissat B."/>
            <person name="Hilden K."/>
            <person name="Kuo R."/>
            <person name="Labutti K."/>
            <person name="Lipzen A."/>
            <person name="Makela M.R."/>
            <person name="Sandor L."/>
            <person name="Spatafora J.W."/>
            <person name="Grigoriev I.V."/>
            <person name="Hibbett D.S."/>
        </authorList>
    </citation>
    <scope>NUCLEOTIDE SEQUENCE [LARGE SCALE GENOMIC DNA]</scope>
    <source>
        <strain evidence="2 3">3A-2</strain>
    </source>
</reference>
<dbReference type="EMBL" id="KV722348">
    <property type="protein sequence ID" value="OCH94033.1"/>
    <property type="molecule type" value="Genomic_DNA"/>
</dbReference>
<accession>A0A8E2DQM8</accession>
<feature type="compositionally biased region" description="Gly residues" evidence="1">
    <location>
        <begin position="19"/>
        <end position="62"/>
    </location>
</feature>
<feature type="compositionally biased region" description="Low complexity" evidence="1">
    <location>
        <begin position="63"/>
        <end position="74"/>
    </location>
</feature>
<keyword evidence="3" id="KW-1185">Reference proteome</keyword>
<evidence type="ECO:0000313" key="2">
    <source>
        <dbReference type="EMBL" id="OCH94033.1"/>
    </source>
</evidence>
<name>A0A8E2DQM8_9APHY</name>
<dbReference type="AlphaFoldDB" id="A0A8E2DQM8"/>
<protein>
    <submittedName>
        <fullName evidence="2">Uncharacterized protein</fullName>
    </submittedName>
</protein>
<proteinExistence type="predicted"/>
<organism evidence="2 3">
    <name type="scientific">Obba rivulosa</name>
    <dbReference type="NCBI Taxonomy" id="1052685"/>
    <lineage>
        <taxon>Eukaryota</taxon>
        <taxon>Fungi</taxon>
        <taxon>Dikarya</taxon>
        <taxon>Basidiomycota</taxon>
        <taxon>Agaricomycotina</taxon>
        <taxon>Agaricomycetes</taxon>
        <taxon>Polyporales</taxon>
        <taxon>Gelatoporiaceae</taxon>
        <taxon>Obba</taxon>
    </lineage>
</organism>
<sequence length="321" mass="31858">MFVPFLTPRTPKKGLYPRKGGGGGGKGGGSSSSGSKGGSSGSKGGTSGSKGGTQKGNGGSSGSSGTSSSGKQSTVPISGATGGRSSAVSYGGGGGKVTTIPAGQPFAGRTAGGASRAQVYGTAAYGSGYPGASGLGVSNRGFPFFFWPVVWGTGLGYGAAYLYDSEYGLPSNSSRPGGPMAQAAFVSNSTNSTFHVLADNSTVASLISAIDSNCTVGSSSSTTPSPYDGANASQPRPEQVIQYYRASSVALTLDGYNNTDALTGNENSTVPIPSWVDASLLNCLNDTIGEAVPLISGAGARLQLPGLSLFVFLWLLCSQIC</sequence>
<gene>
    <name evidence="2" type="ORF">OBBRIDRAFT_723698</name>
</gene>
<evidence type="ECO:0000313" key="3">
    <source>
        <dbReference type="Proteomes" id="UP000250043"/>
    </source>
</evidence>
<dbReference type="Proteomes" id="UP000250043">
    <property type="component" value="Unassembled WGS sequence"/>
</dbReference>
<dbReference type="OrthoDB" id="3365917at2759"/>
<feature type="region of interest" description="Disordered" evidence="1">
    <location>
        <begin position="1"/>
        <end position="91"/>
    </location>
</feature>